<dbReference type="Pfam" id="PF02931">
    <property type="entry name" value="Neur_chan_LBD"/>
    <property type="match status" value="1"/>
</dbReference>
<keyword evidence="5" id="KW-0813">Transport</keyword>
<feature type="chain" id="PRO_5022267155" description="Neurotransmitter-gated ion-channel ligand-binding domain-containing protein" evidence="5">
    <location>
        <begin position="25"/>
        <end position="477"/>
    </location>
</feature>
<comment type="subcellular location">
    <subcellularLocation>
        <location evidence="1">Membrane</location>
        <topology evidence="1">Multi-pass membrane protein</topology>
    </subcellularLocation>
</comment>
<evidence type="ECO:0000256" key="6">
    <source>
        <dbReference type="SAM" id="MobiDB-lite"/>
    </source>
</evidence>
<comment type="similarity">
    <text evidence="5">Belongs to the ligand-gated ion channel (TC 1.A.9) family.</text>
</comment>
<organism evidence="9 10">
    <name type="scientific">Macrostomum lignano</name>
    <dbReference type="NCBI Taxonomy" id="282301"/>
    <lineage>
        <taxon>Eukaryota</taxon>
        <taxon>Metazoa</taxon>
        <taxon>Spiralia</taxon>
        <taxon>Lophotrochozoa</taxon>
        <taxon>Platyhelminthes</taxon>
        <taxon>Rhabditophora</taxon>
        <taxon>Macrostomorpha</taxon>
        <taxon>Macrostomida</taxon>
        <taxon>Macrostomidae</taxon>
        <taxon>Macrostomum</taxon>
    </lineage>
</organism>
<comment type="caution">
    <text evidence="9">The sequence shown here is derived from an EMBL/GenBank/DDBJ whole genome shotgun (WGS) entry which is preliminary data.</text>
</comment>
<evidence type="ECO:0000259" key="7">
    <source>
        <dbReference type="Pfam" id="PF02931"/>
    </source>
</evidence>
<dbReference type="SUPFAM" id="SSF90112">
    <property type="entry name" value="Neurotransmitter-gated ion-channel transmembrane pore"/>
    <property type="match status" value="1"/>
</dbReference>
<feature type="transmembrane region" description="Helical" evidence="5">
    <location>
        <begin position="455"/>
        <end position="473"/>
    </location>
</feature>
<keyword evidence="3 5" id="KW-1133">Transmembrane helix</keyword>
<gene>
    <name evidence="9" type="ORF">BOX15_Mlig013616g1</name>
</gene>
<evidence type="ECO:0000256" key="3">
    <source>
        <dbReference type="ARBA" id="ARBA00022989"/>
    </source>
</evidence>
<evidence type="ECO:0000259" key="8">
    <source>
        <dbReference type="Pfam" id="PF02932"/>
    </source>
</evidence>
<feature type="transmembrane region" description="Helical" evidence="5">
    <location>
        <begin position="251"/>
        <end position="271"/>
    </location>
</feature>
<feature type="transmembrane region" description="Helical" evidence="5">
    <location>
        <begin position="308"/>
        <end position="331"/>
    </location>
</feature>
<dbReference type="Gene3D" id="2.70.170.10">
    <property type="entry name" value="Neurotransmitter-gated ion-channel ligand-binding domain"/>
    <property type="match status" value="1"/>
</dbReference>
<dbReference type="EMBL" id="NIVC01000946">
    <property type="protein sequence ID" value="PAA74466.1"/>
    <property type="molecule type" value="Genomic_DNA"/>
</dbReference>
<dbReference type="AlphaFoldDB" id="A0A267FL15"/>
<evidence type="ECO:0000313" key="9">
    <source>
        <dbReference type="EMBL" id="PAA74466.1"/>
    </source>
</evidence>
<dbReference type="PANTHER" id="PTHR18945">
    <property type="entry name" value="NEUROTRANSMITTER GATED ION CHANNEL"/>
    <property type="match status" value="1"/>
</dbReference>
<keyword evidence="2 5" id="KW-0812">Transmembrane</keyword>
<evidence type="ECO:0000256" key="5">
    <source>
        <dbReference type="RuleBase" id="RU000687"/>
    </source>
</evidence>
<dbReference type="InterPro" id="IPR006029">
    <property type="entry name" value="Neurotrans-gated_channel_TM"/>
</dbReference>
<dbReference type="CDD" id="cd19051">
    <property type="entry name" value="LGIC_TM_cation"/>
    <property type="match status" value="1"/>
</dbReference>
<dbReference type="InterPro" id="IPR006202">
    <property type="entry name" value="Neur_chan_lig-bd"/>
</dbReference>
<dbReference type="InterPro" id="IPR036734">
    <property type="entry name" value="Neur_chan_lig-bd_sf"/>
</dbReference>
<keyword evidence="5" id="KW-0732">Signal</keyword>
<dbReference type="Gene3D" id="1.20.58.390">
    <property type="entry name" value="Neurotransmitter-gated ion-channel transmembrane domain"/>
    <property type="match status" value="1"/>
</dbReference>
<feature type="signal peptide" evidence="5">
    <location>
        <begin position="1"/>
        <end position="24"/>
    </location>
</feature>
<dbReference type="InterPro" id="IPR038050">
    <property type="entry name" value="Neuro_actylchol_rec"/>
</dbReference>
<keyword evidence="5" id="KW-0406">Ion transport</keyword>
<dbReference type="SUPFAM" id="SSF63712">
    <property type="entry name" value="Nicotinic receptor ligand binding domain-like"/>
    <property type="match status" value="1"/>
</dbReference>
<dbReference type="PRINTS" id="PR00252">
    <property type="entry name" value="NRIONCHANNEL"/>
</dbReference>
<keyword evidence="5" id="KW-0407">Ion channel</keyword>
<evidence type="ECO:0000256" key="4">
    <source>
        <dbReference type="ARBA" id="ARBA00023136"/>
    </source>
</evidence>
<proteinExistence type="inferred from homology"/>
<dbReference type="InterPro" id="IPR006201">
    <property type="entry name" value="Neur_channel"/>
</dbReference>
<dbReference type="CDD" id="cd18997">
    <property type="entry name" value="LGIC_ECD_nAChR"/>
    <property type="match status" value="1"/>
</dbReference>
<dbReference type="GO" id="GO:0016020">
    <property type="term" value="C:membrane"/>
    <property type="evidence" value="ECO:0007669"/>
    <property type="project" value="UniProtKB-SubCell"/>
</dbReference>
<evidence type="ECO:0000256" key="1">
    <source>
        <dbReference type="ARBA" id="ARBA00004141"/>
    </source>
</evidence>
<dbReference type="Pfam" id="PF02932">
    <property type="entry name" value="Neur_chan_memb"/>
    <property type="match status" value="1"/>
</dbReference>
<keyword evidence="10" id="KW-1185">Reference proteome</keyword>
<dbReference type="GO" id="GO:0005230">
    <property type="term" value="F:extracellular ligand-gated monoatomic ion channel activity"/>
    <property type="evidence" value="ECO:0007669"/>
    <property type="project" value="InterPro"/>
</dbReference>
<dbReference type="STRING" id="282301.A0A267FL15"/>
<evidence type="ECO:0000256" key="2">
    <source>
        <dbReference type="ARBA" id="ARBA00022692"/>
    </source>
</evidence>
<dbReference type="InterPro" id="IPR018000">
    <property type="entry name" value="Neurotransmitter_ion_chnl_CS"/>
</dbReference>
<evidence type="ECO:0000313" key="10">
    <source>
        <dbReference type="Proteomes" id="UP000215902"/>
    </source>
</evidence>
<feature type="domain" description="Neurotransmitter-gated ion-channel transmembrane" evidence="8">
    <location>
        <begin position="254"/>
        <end position="471"/>
    </location>
</feature>
<dbReference type="InterPro" id="IPR036719">
    <property type="entry name" value="Neuro-gated_channel_TM_sf"/>
</dbReference>
<dbReference type="FunFam" id="2.70.170.10:FF:000028">
    <property type="entry name" value="AcetylCholine Receptor"/>
    <property type="match status" value="1"/>
</dbReference>
<accession>A0A267FL15</accession>
<feature type="transmembrane region" description="Helical" evidence="5">
    <location>
        <begin position="278"/>
        <end position="296"/>
    </location>
</feature>
<feature type="region of interest" description="Disordered" evidence="6">
    <location>
        <begin position="374"/>
        <end position="407"/>
    </location>
</feature>
<dbReference type="OrthoDB" id="5975154at2759"/>
<keyword evidence="4 5" id="KW-0472">Membrane</keyword>
<feature type="domain" description="Neurotransmitter-gated ion-channel ligand-binding" evidence="7">
    <location>
        <begin position="30"/>
        <end position="246"/>
    </location>
</feature>
<name>A0A267FL15_9PLAT</name>
<reference evidence="9 10" key="1">
    <citation type="submission" date="2017-06" db="EMBL/GenBank/DDBJ databases">
        <title>A platform for efficient transgenesis in Macrostomum lignano, a flatworm model organism for stem cell research.</title>
        <authorList>
            <person name="Berezikov E."/>
        </authorList>
    </citation>
    <scope>NUCLEOTIDE SEQUENCE [LARGE SCALE GENOMIC DNA]</scope>
    <source>
        <strain evidence="9">DV1</strain>
        <tissue evidence="9">Whole organism</tissue>
    </source>
</reference>
<dbReference type="Proteomes" id="UP000215902">
    <property type="component" value="Unassembled WGS sequence"/>
</dbReference>
<evidence type="ECO:0008006" key="11">
    <source>
        <dbReference type="Google" id="ProtNLM"/>
    </source>
</evidence>
<dbReference type="GO" id="GO:0004888">
    <property type="term" value="F:transmembrane signaling receptor activity"/>
    <property type="evidence" value="ECO:0007669"/>
    <property type="project" value="InterPro"/>
</dbReference>
<dbReference type="PROSITE" id="PS00236">
    <property type="entry name" value="NEUROTR_ION_CHANNEL"/>
    <property type="match status" value="1"/>
</dbReference>
<protein>
    <recommendedName>
        <fullName evidence="11">Neurotransmitter-gated ion-channel ligand-binding domain-containing protein</fullName>
    </recommendedName>
</protein>
<sequence>MPRILLHLPLLLLLLPCDAKAVAAKTIYDDLLTSLFDGYNSNAMPICKQGDRLEVGQDMLLYQLFDLDEPTQMLSVDVWIESTWRDCRLMWDPAGFNNVTEFAIKSEELWYPDLIFYESLHGNFEEGMFIYGESTARVRSDGWVKLGAQALLKSFCRIDISRFPYDSQRCNITFSSWTKDTSNFLLTRKAGDANDHAFESASNGEWEVTGFPAFTQLTPRQIGVDESAEPAIYSEVVFQLRLRRKYLFHQAYMLFPCMLLAWLAAFSFFLPTECGERIAYSTTILLSLVVFLLLIADNIPRSGDAVPVLGVYFCLTVCLVGLCTLMVIAAYNISLKPNDFCPPAWLTACCYRLGPLVGFRATHHNGRVKLLSFRMNPRSPTSGARADQGDGDNDGTKDDEGQDENLDCDAGTEEAAIPTAPTIMTNKSACRHPPPEGGSGFANTWRYMGIVLDRMFFVIYCLLNLVATIWILASRRG</sequence>